<gene>
    <name evidence="2" type="ORF">ODU72_09810</name>
</gene>
<name>A0A9X3W7G5_LACAM</name>
<evidence type="ECO:0000313" key="3">
    <source>
        <dbReference type="Proteomes" id="UP001141981"/>
    </source>
</evidence>
<proteinExistence type="predicted"/>
<evidence type="ECO:0000313" key="2">
    <source>
        <dbReference type="EMBL" id="MDB6258945.1"/>
    </source>
</evidence>
<dbReference type="RefSeq" id="WP_271868330.1">
    <property type="nucleotide sequence ID" value="NZ_JAOTGX010000032.1"/>
</dbReference>
<comment type="caution">
    <text evidence="2">The sequence shown here is derived from an EMBL/GenBank/DDBJ whole genome shotgun (WGS) entry which is preliminary data.</text>
</comment>
<reference evidence="2" key="2">
    <citation type="submission" date="2022-10" db="EMBL/GenBank/DDBJ databases">
        <authorList>
            <person name="Kostovova I."/>
            <person name="Moravkova M."/>
            <person name="Pechar R."/>
        </authorList>
    </citation>
    <scope>NUCLEOTIDE SEQUENCE</scope>
    <source>
        <strain evidence="2">M490A</strain>
    </source>
</reference>
<dbReference type="EMBL" id="JAOTGY010000028">
    <property type="protein sequence ID" value="MDB6258945.1"/>
    <property type="molecule type" value="Genomic_DNA"/>
</dbReference>
<protein>
    <recommendedName>
        <fullName evidence="1">Apea-like HEPN domain-containing protein</fullName>
    </recommendedName>
</protein>
<evidence type="ECO:0000259" key="1">
    <source>
        <dbReference type="Pfam" id="PF18739"/>
    </source>
</evidence>
<accession>A0A9X3W7G5</accession>
<sequence>MKKRRINFSLNETVHSLFSLMGHFSKSPKTKDILEGSTGTLNYHDGMAEVEMTPVITYPVGDDGAFLDVWNEEDAIIYGYLEDGTYVRFNSFSTTYDVNHAPGFPVIRYKVSDLDFSKSEFKSDSHLTYDHVLVTYDSLNEFGAFVVPELMKKEKSENPPFFIGGSEDFDVYLTYEWKQYGNRVNVSVKAQVELEIRIKRQNSKIDTFIKDFEAFLSVINNSTINATSVRYVDKDNNVLRTHLFVGPHTERNGKTNYSYGIDSDLNIETYKDKLGKIIDFILTKKNDQFDKLVQNYLYNIDDDLNLDSALINYVNSIDIYMNGSTYSNGAEIQSLSSKIIFWLKQIPESLYGLYFDKSKRNANDDKRDAFIKSLVDTRDYLTHFDKATSPYLISDSAQVTYITQIRALIHIYILHTYGIPDGNIENYYRRFILDRISGELDED</sequence>
<dbReference type="Pfam" id="PF18739">
    <property type="entry name" value="HEPN_Apea"/>
    <property type="match status" value="1"/>
</dbReference>
<organism evidence="2 3">
    <name type="scientific">Lactobacillus amylovorus</name>
    <dbReference type="NCBI Taxonomy" id="1604"/>
    <lineage>
        <taxon>Bacteria</taxon>
        <taxon>Bacillati</taxon>
        <taxon>Bacillota</taxon>
        <taxon>Bacilli</taxon>
        <taxon>Lactobacillales</taxon>
        <taxon>Lactobacillaceae</taxon>
        <taxon>Lactobacillus</taxon>
    </lineage>
</organism>
<dbReference type="AlphaFoldDB" id="A0A9X3W7G5"/>
<dbReference type="InterPro" id="IPR041229">
    <property type="entry name" value="HEPN_Apea"/>
</dbReference>
<reference evidence="2" key="1">
    <citation type="journal article" date="2022" name="Microorganisms">
        <title>Antibiotic Susceptibility, Resistance Gene Determinants and Corresponding Genomic Regions in Lactobacillus amylovorus Isolates Derived from Wild Boars and Domestic Pigs.</title>
        <authorList>
            <person name="Moravkova M."/>
            <person name="Kostovova I."/>
            <person name="Kavanova K."/>
            <person name="Pechar R."/>
            <person name="Stanek S."/>
            <person name="Brychta A."/>
            <person name="Zeman M."/>
            <person name="Kubasova T."/>
        </authorList>
    </citation>
    <scope>NUCLEOTIDE SEQUENCE</scope>
    <source>
        <strain evidence="2">M490A</strain>
    </source>
</reference>
<feature type="domain" description="Apea-like HEPN" evidence="1">
    <location>
        <begin position="356"/>
        <end position="421"/>
    </location>
</feature>
<dbReference type="Proteomes" id="UP001141981">
    <property type="component" value="Unassembled WGS sequence"/>
</dbReference>